<keyword evidence="5 11" id="KW-0500">Molybdenum</keyword>
<evidence type="ECO:0000256" key="7">
    <source>
        <dbReference type="ARBA" id="ARBA00022723"/>
    </source>
</evidence>
<dbReference type="RefSeq" id="WP_123688375.1">
    <property type="nucleotide sequence ID" value="NZ_AP019700.1"/>
</dbReference>
<comment type="cofactor">
    <cofactor evidence="1 11">
        <name>Mg(2+)</name>
        <dbReference type="ChEBI" id="CHEBI:18420"/>
    </cofactor>
</comment>
<dbReference type="InterPro" id="IPR005111">
    <property type="entry name" value="MoeA_C_domain_IV"/>
</dbReference>
<dbReference type="EC" id="2.10.1.1" evidence="11"/>
<dbReference type="Gene3D" id="2.40.340.10">
    <property type="entry name" value="MoeA, C-terminal, domain IV"/>
    <property type="match status" value="1"/>
</dbReference>
<evidence type="ECO:0000256" key="1">
    <source>
        <dbReference type="ARBA" id="ARBA00001946"/>
    </source>
</evidence>
<dbReference type="Gene3D" id="3.90.105.10">
    <property type="entry name" value="Molybdopterin biosynthesis moea protein, domain 2"/>
    <property type="match status" value="1"/>
</dbReference>
<organism evidence="13 14">
    <name type="scientific">Stella humosa</name>
    <dbReference type="NCBI Taxonomy" id="94"/>
    <lineage>
        <taxon>Bacteria</taxon>
        <taxon>Pseudomonadati</taxon>
        <taxon>Pseudomonadota</taxon>
        <taxon>Alphaproteobacteria</taxon>
        <taxon>Rhodospirillales</taxon>
        <taxon>Stellaceae</taxon>
        <taxon>Stella</taxon>
    </lineage>
</organism>
<dbReference type="GO" id="GO:0046872">
    <property type="term" value="F:metal ion binding"/>
    <property type="evidence" value="ECO:0007669"/>
    <property type="project" value="UniProtKB-UniRule"/>
</dbReference>
<dbReference type="SUPFAM" id="SSF63867">
    <property type="entry name" value="MoeA C-terminal domain-like"/>
    <property type="match status" value="1"/>
</dbReference>
<dbReference type="Gene3D" id="3.40.980.10">
    <property type="entry name" value="MoaB/Mog-like domain"/>
    <property type="match status" value="1"/>
</dbReference>
<dbReference type="FunFam" id="3.40.980.10:FF:000004">
    <property type="entry name" value="Molybdopterin molybdenumtransferase"/>
    <property type="match status" value="1"/>
</dbReference>
<comment type="similarity">
    <text evidence="4 11">Belongs to the MoeA family.</text>
</comment>
<evidence type="ECO:0000256" key="5">
    <source>
        <dbReference type="ARBA" id="ARBA00022505"/>
    </source>
</evidence>
<sequence>MISVEEARRRILAGLAVLPAEQVVLTDALGRVLAEDLVARTTQPPAPVSAMDGWAVRAADVASVPCRLRIAGYVPAGQHFEGTVGPGEAVRIFTGAPVPDGADAIVIQEDADQEGDAVVVREGVAAGRYVRRAGLDFSAGDVGVRAGTLMGPRAVGLAAAMNVPWLRVRRRPRVAILPTGDEIVMPGEPIGRNQIVSSNALALAAFVRQMGGLPVDLGIAADDRASLAALAGAARGCDLLVTTGGASVGEHDLVRSVLGEAGLQLDFWQIAMRPGKPLMFGQLAGTPMLGLPGNPVSALVCAVLFLRPAIARLCGMPDLAAAEEQAVLGADLGANDRREDYLRATLDRTPDGRLRATPFPTQDSSNLLRLVAADCLLVREPHAPPTAAGAPVRIVPLGGVFGAL</sequence>
<dbReference type="InterPro" id="IPR005110">
    <property type="entry name" value="MoeA_linker/N"/>
</dbReference>
<reference evidence="13 14" key="1">
    <citation type="submission" date="2018-11" db="EMBL/GenBank/DDBJ databases">
        <title>Genomic Encyclopedia of Type Strains, Phase IV (KMG-IV): sequencing the most valuable type-strain genomes for metagenomic binning, comparative biology and taxonomic classification.</title>
        <authorList>
            <person name="Goeker M."/>
        </authorList>
    </citation>
    <scope>NUCLEOTIDE SEQUENCE [LARGE SCALE GENOMIC DNA]</scope>
    <source>
        <strain evidence="13 14">DSM 5900</strain>
    </source>
</reference>
<keyword evidence="7 11" id="KW-0479">Metal-binding</keyword>
<evidence type="ECO:0000256" key="8">
    <source>
        <dbReference type="ARBA" id="ARBA00022842"/>
    </source>
</evidence>
<dbReference type="InterPro" id="IPR036688">
    <property type="entry name" value="MoeA_C_domain_IV_sf"/>
</dbReference>
<dbReference type="InterPro" id="IPR001453">
    <property type="entry name" value="MoaB/Mog_dom"/>
</dbReference>
<dbReference type="PROSITE" id="PS01079">
    <property type="entry name" value="MOCF_BIOSYNTHESIS_2"/>
    <property type="match status" value="1"/>
</dbReference>
<dbReference type="UniPathway" id="UPA00344"/>
<dbReference type="Pfam" id="PF00994">
    <property type="entry name" value="MoCF_biosynth"/>
    <property type="match status" value="1"/>
</dbReference>
<dbReference type="InterPro" id="IPR008284">
    <property type="entry name" value="MoCF_biosynth_CS"/>
</dbReference>
<gene>
    <name evidence="13" type="ORF">EDC65_0818</name>
</gene>
<evidence type="ECO:0000313" key="13">
    <source>
        <dbReference type="EMBL" id="ROQ01636.1"/>
    </source>
</evidence>
<name>A0A3N1MKV5_9PROT</name>
<dbReference type="SUPFAM" id="SSF63882">
    <property type="entry name" value="MoeA N-terminal region -like"/>
    <property type="match status" value="1"/>
</dbReference>
<evidence type="ECO:0000259" key="12">
    <source>
        <dbReference type="SMART" id="SM00852"/>
    </source>
</evidence>
<dbReference type="EMBL" id="RJKX01000011">
    <property type="protein sequence ID" value="ROQ01636.1"/>
    <property type="molecule type" value="Genomic_DNA"/>
</dbReference>
<dbReference type="PANTHER" id="PTHR10192">
    <property type="entry name" value="MOLYBDOPTERIN BIOSYNTHESIS PROTEIN"/>
    <property type="match status" value="1"/>
</dbReference>
<dbReference type="AlphaFoldDB" id="A0A3N1MKV5"/>
<dbReference type="CDD" id="cd00887">
    <property type="entry name" value="MoeA"/>
    <property type="match status" value="1"/>
</dbReference>
<dbReference type="Gene3D" id="2.170.190.11">
    <property type="entry name" value="Molybdopterin biosynthesis moea protein, domain 3"/>
    <property type="match status" value="1"/>
</dbReference>
<dbReference type="GO" id="GO:0006777">
    <property type="term" value="P:Mo-molybdopterin cofactor biosynthetic process"/>
    <property type="evidence" value="ECO:0007669"/>
    <property type="project" value="UniProtKB-UniRule"/>
</dbReference>
<keyword evidence="14" id="KW-1185">Reference proteome</keyword>
<evidence type="ECO:0000256" key="9">
    <source>
        <dbReference type="ARBA" id="ARBA00023150"/>
    </source>
</evidence>
<dbReference type="InterPro" id="IPR038987">
    <property type="entry name" value="MoeA-like"/>
</dbReference>
<evidence type="ECO:0000256" key="6">
    <source>
        <dbReference type="ARBA" id="ARBA00022679"/>
    </source>
</evidence>
<keyword evidence="9 11" id="KW-0501">Molybdenum cofactor biosynthesis</keyword>
<dbReference type="GO" id="GO:0061599">
    <property type="term" value="F:molybdopterin molybdotransferase activity"/>
    <property type="evidence" value="ECO:0007669"/>
    <property type="project" value="UniProtKB-UniRule"/>
</dbReference>
<dbReference type="NCBIfam" id="NF045515">
    <property type="entry name" value="Glp_gephyrin"/>
    <property type="match status" value="1"/>
</dbReference>
<dbReference type="Proteomes" id="UP000278222">
    <property type="component" value="Unassembled WGS sequence"/>
</dbReference>
<comment type="pathway">
    <text evidence="3 11">Cofactor biosynthesis; molybdopterin biosynthesis.</text>
</comment>
<evidence type="ECO:0000256" key="10">
    <source>
        <dbReference type="ARBA" id="ARBA00047317"/>
    </source>
</evidence>
<evidence type="ECO:0000256" key="11">
    <source>
        <dbReference type="RuleBase" id="RU365090"/>
    </source>
</evidence>
<dbReference type="Pfam" id="PF03454">
    <property type="entry name" value="MoeA_C"/>
    <property type="match status" value="1"/>
</dbReference>
<evidence type="ECO:0000256" key="2">
    <source>
        <dbReference type="ARBA" id="ARBA00002901"/>
    </source>
</evidence>
<dbReference type="InterPro" id="IPR036425">
    <property type="entry name" value="MoaB/Mog-like_dom_sf"/>
</dbReference>
<dbReference type="InterPro" id="IPR036135">
    <property type="entry name" value="MoeA_linker/N_sf"/>
</dbReference>
<evidence type="ECO:0000256" key="3">
    <source>
        <dbReference type="ARBA" id="ARBA00005046"/>
    </source>
</evidence>
<comment type="catalytic activity">
    <reaction evidence="10">
        <text>adenylyl-molybdopterin + molybdate = Mo-molybdopterin + AMP + H(+)</text>
        <dbReference type="Rhea" id="RHEA:35047"/>
        <dbReference type="ChEBI" id="CHEBI:15378"/>
        <dbReference type="ChEBI" id="CHEBI:36264"/>
        <dbReference type="ChEBI" id="CHEBI:62727"/>
        <dbReference type="ChEBI" id="CHEBI:71302"/>
        <dbReference type="ChEBI" id="CHEBI:456215"/>
        <dbReference type="EC" id="2.10.1.1"/>
    </reaction>
</comment>
<accession>A0A3N1MKV5</accession>
<keyword evidence="6 11" id="KW-0808">Transferase</keyword>
<proteinExistence type="inferred from homology"/>
<feature type="domain" description="MoaB/Mog" evidence="12">
    <location>
        <begin position="175"/>
        <end position="312"/>
    </location>
</feature>
<dbReference type="SMART" id="SM00852">
    <property type="entry name" value="MoCF_biosynth"/>
    <property type="match status" value="1"/>
</dbReference>
<dbReference type="PANTHER" id="PTHR10192:SF5">
    <property type="entry name" value="GEPHYRIN"/>
    <property type="match status" value="1"/>
</dbReference>
<evidence type="ECO:0000313" key="14">
    <source>
        <dbReference type="Proteomes" id="UP000278222"/>
    </source>
</evidence>
<comment type="caution">
    <text evidence="13">The sequence shown here is derived from an EMBL/GenBank/DDBJ whole genome shotgun (WGS) entry which is preliminary data.</text>
</comment>
<comment type="function">
    <text evidence="2 11">Catalyzes the insertion of molybdate into adenylated molybdopterin with the concomitant release of AMP.</text>
</comment>
<protein>
    <recommendedName>
        <fullName evidence="11">Molybdopterin molybdenumtransferase</fullName>
        <ecNumber evidence="11">2.10.1.1</ecNumber>
    </recommendedName>
</protein>
<evidence type="ECO:0000256" key="4">
    <source>
        <dbReference type="ARBA" id="ARBA00010763"/>
    </source>
</evidence>
<dbReference type="SUPFAM" id="SSF53218">
    <property type="entry name" value="Molybdenum cofactor biosynthesis proteins"/>
    <property type="match status" value="1"/>
</dbReference>
<dbReference type="GO" id="GO:0005829">
    <property type="term" value="C:cytosol"/>
    <property type="evidence" value="ECO:0007669"/>
    <property type="project" value="TreeGrafter"/>
</dbReference>
<dbReference type="OrthoDB" id="9804758at2"/>
<dbReference type="Pfam" id="PF03453">
    <property type="entry name" value="MoeA_N"/>
    <property type="match status" value="1"/>
</dbReference>
<keyword evidence="8 11" id="KW-0460">Magnesium</keyword>